<evidence type="ECO:0000313" key="6">
    <source>
        <dbReference type="Proteomes" id="UP000290365"/>
    </source>
</evidence>
<evidence type="ECO:0000256" key="1">
    <source>
        <dbReference type="ARBA" id="ARBA00023015"/>
    </source>
</evidence>
<sequence length="163" mass="18043">MTFRDEHLLDAIGWRILQELQQEARLSFHELGRRIGLSAPAVAERVRKMEDCGLIMGYGAKVNIQKVGLGIIAFVRLTSFKASLPAKDDLVILFPEVLECHRVTGTDSYVLKLALISIAHLEQVVNRLMPYGEPATSLVLSSIISDGVIRQEACQAGEDQEGR</sequence>
<organism evidence="5 6">
    <name type="scientific">Ktedonosporobacter rubrisoli</name>
    <dbReference type="NCBI Taxonomy" id="2509675"/>
    <lineage>
        <taxon>Bacteria</taxon>
        <taxon>Bacillati</taxon>
        <taxon>Chloroflexota</taxon>
        <taxon>Ktedonobacteria</taxon>
        <taxon>Ktedonobacterales</taxon>
        <taxon>Ktedonosporobacteraceae</taxon>
        <taxon>Ktedonosporobacter</taxon>
    </lineage>
</organism>
<name>A0A4P6JIJ9_KTERU</name>
<dbReference type="RefSeq" id="WP_129885329.1">
    <property type="nucleotide sequence ID" value="NZ_CP035758.1"/>
</dbReference>
<keyword evidence="6" id="KW-1185">Reference proteome</keyword>
<dbReference type="GO" id="GO:0043565">
    <property type="term" value="F:sequence-specific DNA binding"/>
    <property type="evidence" value="ECO:0007669"/>
    <property type="project" value="InterPro"/>
</dbReference>
<dbReference type="Pfam" id="PF01037">
    <property type="entry name" value="AsnC_trans_reg"/>
    <property type="match status" value="1"/>
</dbReference>
<dbReference type="InterPro" id="IPR019885">
    <property type="entry name" value="Tscrpt_reg_HTH_AsnC-type_CS"/>
</dbReference>
<evidence type="ECO:0000256" key="3">
    <source>
        <dbReference type="ARBA" id="ARBA00023163"/>
    </source>
</evidence>
<feature type="domain" description="HTH asnC-type" evidence="4">
    <location>
        <begin position="9"/>
        <end position="70"/>
    </location>
</feature>
<keyword evidence="2" id="KW-0238">DNA-binding</keyword>
<dbReference type="Gene3D" id="1.10.10.10">
    <property type="entry name" value="Winged helix-like DNA-binding domain superfamily/Winged helix DNA-binding domain"/>
    <property type="match status" value="1"/>
</dbReference>
<dbReference type="EMBL" id="CP035758">
    <property type="protein sequence ID" value="QBD74730.1"/>
    <property type="molecule type" value="Genomic_DNA"/>
</dbReference>
<dbReference type="SUPFAM" id="SSF46785">
    <property type="entry name" value="Winged helix' DNA-binding domain"/>
    <property type="match status" value="1"/>
</dbReference>
<dbReference type="PROSITE" id="PS00519">
    <property type="entry name" value="HTH_ASNC_1"/>
    <property type="match status" value="1"/>
</dbReference>
<evidence type="ECO:0000256" key="2">
    <source>
        <dbReference type="ARBA" id="ARBA00023125"/>
    </source>
</evidence>
<dbReference type="GO" id="GO:0043200">
    <property type="term" value="P:response to amino acid"/>
    <property type="evidence" value="ECO:0007669"/>
    <property type="project" value="TreeGrafter"/>
</dbReference>
<dbReference type="InterPro" id="IPR011008">
    <property type="entry name" value="Dimeric_a/b-barrel"/>
</dbReference>
<dbReference type="SUPFAM" id="SSF54909">
    <property type="entry name" value="Dimeric alpha+beta barrel"/>
    <property type="match status" value="1"/>
</dbReference>
<dbReference type="InterPro" id="IPR036388">
    <property type="entry name" value="WH-like_DNA-bd_sf"/>
</dbReference>
<dbReference type="PROSITE" id="PS50956">
    <property type="entry name" value="HTH_ASNC_2"/>
    <property type="match status" value="1"/>
</dbReference>
<gene>
    <name evidence="5" type="ORF">EPA93_01475</name>
</gene>
<dbReference type="Proteomes" id="UP000290365">
    <property type="component" value="Chromosome"/>
</dbReference>
<accession>A0A4P6JIJ9</accession>
<dbReference type="InterPro" id="IPR000485">
    <property type="entry name" value="AsnC-type_HTH_dom"/>
</dbReference>
<dbReference type="PANTHER" id="PTHR30154">
    <property type="entry name" value="LEUCINE-RESPONSIVE REGULATORY PROTEIN"/>
    <property type="match status" value="1"/>
</dbReference>
<dbReference type="Gene3D" id="3.30.70.920">
    <property type="match status" value="1"/>
</dbReference>
<dbReference type="InterPro" id="IPR011991">
    <property type="entry name" value="ArsR-like_HTH"/>
</dbReference>
<dbReference type="FunFam" id="1.10.10.10:FF:000186">
    <property type="entry name" value="AsnC family transcriptional regulator"/>
    <property type="match status" value="1"/>
</dbReference>
<keyword evidence="1" id="KW-0805">Transcription regulation</keyword>
<dbReference type="Pfam" id="PF13404">
    <property type="entry name" value="HTH_AsnC-type"/>
    <property type="match status" value="1"/>
</dbReference>
<dbReference type="AlphaFoldDB" id="A0A4P6JIJ9"/>
<evidence type="ECO:0000259" key="4">
    <source>
        <dbReference type="PROSITE" id="PS50956"/>
    </source>
</evidence>
<proteinExistence type="predicted"/>
<dbReference type="InterPro" id="IPR019887">
    <property type="entry name" value="Tscrpt_reg_AsnC/Lrp_C"/>
</dbReference>
<evidence type="ECO:0000313" key="5">
    <source>
        <dbReference type="EMBL" id="QBD74730.1"/>
    </source>
</evidence>
<dbReference type="InterPro" id="IPR036390">
    <property type="entry name" value="WH_DNA-bd_sf"/>
</dbReference>
<dbReference type="GO" id="GO:0005829">
    <property type="term" value="C:cytosol"/>
    <property type="evidence" value="ECO:0007669"/>
    <property type="project" value="TreeGrafter"/>
</dbReference>
<protein>
    <submittedName>
        <fullName evidence="5">Lrp/AsnC family transcriptional regulator</fullName>
    </submittedName>
</protein>
<dbReference type="PANTHER" id="PTHR30154:SF53">
    <property type="entry name" value="HTH-TYPE TRANSCRIPTIONAL REGULATOR LRPC"/>
    <property type="match status" value="1"/>
</dbReference>
<dbReference type="PRINTS" id="PR00033">
    <property type="entry name" value="HTHASNC"/>
</dbReference>
<dbReference type="CDD" id="cd00090">
    <property type="entry name" value="HTH_ARSR"/>
    <property type="match status" value="1"/>
</dbReference>
<dbReference type="SMART" id="SM00344">
    <property type="entry name" value="HTH_ASNC"/>
    <property type="match status" value="1"/>
</dbReference>
<dbReference type="KEGG" id="kbs:EPA93_01475"/>
<dbReference type="OrthoDB" id="34294at2"/>
<keyword evidence="3" id="KW-0804">Transcription</keyword>
<reference evidence="5 6" key="1">
    <citation type="submission" date="2019-01" db="EMBL/GenBank/DDBJ databases">
        <title>Ktedonosporobacter rubrisoli SCAWS-G2.</title>
        <authorList>
            <person name="Huang Y."/>
            <person name="Yan B."/>
        </authorList>
    </citation>
    <scope>NUCLEOTIDE SEQUENCE [LARGE SCALE GENOMIC DNA]</scope>
    <source>
        <strain evidence="5 6">SCAWS-G2</strain>
    </source>
</reference>
<dbReference type="InterPro" id="IPR019888">
    <property type="entry name" value="Tscrpt_reg_AsnC-like"/>
</dbReference>